<evidence type="ECO:0000256" key="2">
    <source>
        <dbReference type="SAM" id="SignalP"/>
    </source>
</evidence>
<dbReference type="AlphaFoldDB" id="A0A6N6VNT5"/>
<protein>
    <submittedName>
        <fullName evidence="5">Insulinase family protein</fullName>
    </submittedName>
</protein>
<dbReference type="InterPro" id="IPR050361">
    <property type="entry name" value="MPP/UQCRC_Complex"/>
</dbReference>
<feature type="domain" description="Peptidase M16 N-terminal" evidence="3">
    <location>
        <begin position="57"/>
        <end position="181"/>
    </location>
</feature>
<dbReference type="RefSeq" id="WP_152214433.1">
    <property type="nucleotide sequence ID" value="NZ_WESC01000001.1"/>
</dbReference>
<name>A0A6N6VNT5_9HYPH</name>
<dbReference type="InterPro" id="IPR011765">
    <property type="entry name" value="Pept_M16_N"/>
</dbReference>
<sequence length="466" mass="50349">MMRRRLLSFCAALAAFSLMAAPAEAMKIERVVSPGGIEAWLVEESAVPVIVMHVSWEGGSASDPKGKEGIANLASGLFDEGAGDLDSETFQKKLAATGAVMGFSEDRDYFEASFKTLADKRDEAFALFGLAVTKPRFDPDAVERIRAQIATIIARNMEDPGWIAAQDWYKAAYGSHPYARPSDGTLKSLAGLTVADLHAFKRNVLARDNMKIAVVGPITPAELAPLLDRTFGALPAHARLPKIPEVKVAAKTKTVIEKRPFPQSVVIFGRQGLKRADPDFVPAFVMNYVLGGGSFSSRLMEEVREKRGLAYSVSSYLVPLRHGAMMMGELGTKNASVGLSLSLIRKELARMAAGGVTDKELADAKTYLTGSYPLRFNSNRKIAGELIGIQTENLGIDYVDRRNAMIEAVTKEDIARVAKRLLAGNELIVSIVGEPNMSEKLPEGTKLRPMPEPTGRPTEGAPGASQ</sequence>
<feature type="domain" description="Peptidase M16 C-terminal" evidence="4">
    <location>
        <begin position="192"/>
        <end position="367"/>
    </location>
</feature>
<evidence type="ECO:0000313" key="6">
    <source>
        <dbReference type="Proteomes" id="UP000468901"/>
    </source>
</evidence>
<gene>
    <name evidence="5" type="ORF">F2P47_01795</name>
</gene>
<reference evidence="5 6" key="1">
    <citation type="submission" date="2019-09" db="EMBL/GenBank/DDBJ databases">
        <title>Parvibaculum sedimenti sp. nov., isolated from sediment.</title>
        <authorList>
            <person name="Wang Y."/>
        </authorList>
    </citation>
    <scope>NUCLEOTIDE SEQUENCE [LARGE SCALE GENOMIC DNA]</scope>
    <source>
        <strain evidence="5 6">HXT-9</strain>
    </source>
</reference>
<dbReference type="InterPro" id="IPR007863">
    <property type="entry name" value="Peptidase_M16_C"/>
</dbReference>
<organism evidence="5 6">
    <name type="scientific">Parvibaculum sedimenti</name>
    <dbReference type="NCBI Taxonomy" id="2608632"/>
    <lineage>
        <taxon>Bacteria</taxon>
        <taxon>Pseudomonadati</taxon>
        <taxon>Pseudomonadota</taxon>
        <taxon>Alphaproteobacteria</taxon>
        <taxon>Hyphomicrobiales</taxon>
        <taxon>Parvibaculaceae</taxon>
        <taxon>Parvibaculum</taxon>
    </lineage>
</organism>
<comment type="caution">
    <text evidence="5">The sequence shown here is derived from an EMBL/GenBank/DDBJ whole genome shotgun (WGS) entry which is preliminary data.</text>
</comment>
<dbReference type="PANTHER" id="PTHR11851">
    <property type="entry name" value="METALLOPROTEASE"/>
    <property type="match status" value="1"/>
</dbReference>
<feature type="signal peptide" evidence="2">
    <location>
        <begin position="1"/>
        <end position="20"/>
    </location>
</feature>
<dbReference type="InterPro" id="IPR011249">
    <property type="entry name" value="Metalloenz_LuxS/M16"/>
</dbReference>
<dbReference type="SUPFAM" id="SSF63411">
    <property type="entry name" value="LuxS/MPP-like metallohydrolase"/>
    <property type="match status" value="2"/>
</dbReference>
<dbReference type="GO" id="GO:0046872">
    <property type="term" value="F:metal ion binding"/>
    <property type="evidence" value="ECO:0007669"/>
    <property type="project" value="InterPro"/>
</dbReference>
<dbReference type="Pfam" id="PF00675">
    <property type="entry name" value="Peptidase_M16"/>
    <property type="match status" value="1"/>
</dbReference>
<dbReference type="Proteomes" id="UP000468901">
    <property type="component" value="Unassembled WGS sequence"/>
</dbReference>
<dbReference type="EMBL" id="WESC01000001">
    <property type="protein sequence ID" value="KAB7742882.1"/>
    <property type="molecule type" value="Genomic_DNA"/>
</dbReference>
<proteinExistence type="predicted"/>
<dbReference type="Gene3D" id="3.30.830.10">
    <property type="entry name" value="Metalloenzyme, LuxS/M16 peptidase-like"/>
    <property type="match status" value="2"/>
</dbReference>
<evidence type="ECO:0000256" key="1">
    <source>
        <dbReference type="SAM" id="MobiDB-lite"/>
    </source>
</evidence>
<feature type="chain" id="PRO_5027037662" evidence="2">
    <location>
        <begin position="21"/>
        <end position="466"/>
    </location>
</feature>
<dbReference type="Pfam" id="PF05193">
    <property type="entry name" value="Peptidase_M16_C"/>
    <property type="match status" value="1"/>
</dbReference>
<evidence type="ECO:0000313" key="5">
    <source>
        <dbReference type="EMBL" id="KAB7742882.1"/>
    </source>
</evidence>
<evidence type="ECO:0000259" key="3">
    <source>
        <dbReference type="Pfam" id="PF00675"/>
    </source>
</evidence>
<keyword evidence="6" id="KW-1185">Reference proteome</keyword>
<keyword evidence="2" id="KW-0732">Signal</keyword>
<feature type="region of interest" description="Disordered" evidence="1">
    <location>
        <begin position="437"/>
        <end position="466"/>
    </location>
</feature>
<accession>A0A6N6VNT5</accession>
<evidence type="ECO:0000259" key="4">
    <source>
        <dbReference type="Pfam" id="PF05193"/>
    </source>
</evidence>
<dbReference type="PANTHER" id="PTHR11851:SF224">
    <property type="entry name" value="PROCESSING PROTEASE"/>
    <property type="match status" value="1"/>
</dbReference>